<protein>
    <submittedName>
        <fullName evidence="2">Uncharacterized protein</fullName>
    </submittedName>
</protein>
<dbReference type="Proteomes" id="UP000799767">
    <property type="component" value="Unassembled WGS sequence"/>
</dbReference>
<evidence type="ECO:0000313" key="3">
    <source>
        <dbReference type="Proteomes" id="UP000799767"/>
    </source>
</evidence>
<feature type="region of interest" description="Disordered" evidence="1">
    <location>
        <begin position="130"/>
        <end position="189"/>
    </location>
</feature>
<dbReference type="RefSeq" id="XP_033591754.1">
    <property type="nucleotide sequence ID" value="XM_033735236.1"/>
</dbReference>
<dbReference type="OrthoDB" id="3589080at2759"/>
<gene>
    <name evidence="2" type="ORF">BDY17DRAFT_308630</name>
</gene>
<evidence type="ECO:0000313" key="2">
    <source>
        <dbReference type="EMBL" id="KAF2485185.1"/>
    </source>
</evidence>
<name>A0A6A6PYV3_9PEZI</name>
<organism evidence="2 3">
    <name type="scientific">Neohortaea acidophila</name>
    <dbReference type="NCBI Taxonomy" id="245834"/>
    <lineage>
        <taxon>Eukaryota</taxon>
        <taxon>Fungi</taxon>
        <taxon>Dikarya</taxon>
        <taxon>Ascomycota</taxon>
        <taxon>Pezizomycotina</taxon>
        <taxon>Dothideomycetes</taxon>
        <taxon>Dothideomycetidae</taxon>
        <taxon>Mycosphaerellales</taxon>
        <taxon>Teratosphaeriaceae</taxon>
        <taxon>Neohortaea</taxon>
    </lineage>
</organism>
<sequence>MATIDELLARHDAKEKYEAGKIVIWFDNRMWTTKDDAFSYIQSYWTSGLYRMGWPSLYKQDLDPGYIRLIWYTHVGNQGSRDFPLYKAIAVKEMFDSLTDEGFRPMILGWSGENPFPMIGGFQPMPAPKAPKPRVATSWSGNVSGHGKEGSTPHERVMAIIDKEEEREAKKRKKEVEEFEGEKGVQSVV</sequence>
<dbReference type="AlphaFoldDB" id="A0A6A6PYV3"/>
<feature type="compositionally biased region" description="Basic and acidic residues" evidence="1">
    <location>
        <begin position="146"/>
        <end position="169"/>
    </location>
</feature>
<keyword evidence="3" id="KW-1185">Reference proteome</keyword>
<reference evidence="2" key="1">
    <citation type="journal article" date="2020" name="Stud. Mycol.">
        <title>101 Dothideomycetes genomes: a test case for predicting lifestyles and emergence of pathogens.</title>
        <authorList>
            <person name="Haridas S."/>
            <person name="Albert R."/>
            <person name="Binder M."/>
            <person name="Bloem J."/>
            <person name="Labutti K."/>
            <person name="Salamov A."/>
            <person name="Andreopoulos B."/>
            <person name="Baker S."/>
            <person name="Barry K."/>
            <person name="Bills G."/>
            <person name="Bluhm B."/>
            <person name="Cannon C."/>
            <person name="Castanera R."/>
            <person name="Culley D."/>
            <person name="Daum C."/>
            <person name="Ezra D."/>
            <person name="Gonzalez J."/>
            <person name="Henrissat B."/>
            <person name="Kuo A."/>
            <person name="Liang C."/>
            <person name="Lipzen A."/>
            <person name="Lutzoni F."/>
            <person name="Magnuson J."/>
            <person name="Mondo S."/>
            <person name="Nolan M."/>
            <person name="Ohm R."/>
            <person name="Pangilinan J."/>
            <person name="Park H.-J."/>
            <person name="Ramirez L."/>
            <person name="Alfaro M."/>
            <person name="Sun H."/>
            <person name="Tritt A."/>
            <person name="Yoshinaga Y."/>
            <person name="Zwiers L.-H."/>
            <person name="Turgeon B."/>
            <person name="Goodwin S."/>
            <person name="Spatafora J."/>
            <person name="Crous P."/>
            <person name="Grigoriev I."/>
        </authorList>
    </citation>
    <scope>NUCLEOTIDE SEQUENCE</scope>
    <source>
        <strain evidence="2">CBS 113389</strain>
    </source>
</reference>
<evidence type="ECO:0000256" key="1">
    <source>
        <dbReference type="SAM" id="MobiDB-lite"/>
    </source>
</evidence>
<accession>A0A6A6PYV3</accession>
<dbReference type="EMBL" id="MU001633">
    <property type="protein sequence ID" value="KAF2485185.1"/>
    <property type="molecule type" value="Genomic_DNA"/>
</dbReference>
<dbReference type="GeneID" id="54476238"/>
<proteinExistence type="predicted"/>